<organism evidence="1">
    <name type="scientific">Sylvanvirus sp</name>
    <dbReference type="NCBI Taxonomy" id="2487774"/>
    <lineage>
        <taxon>Viruses</taxon>
    </lineage>
</organism>
<proteinExistence type="predicted"/>
<protein>
    <submittedName>
        <fullName evidence="1">Uncharacterized protein</fullName>
    </submittedName>
</protein>
<sequence>MLECLKECVTHLKELTLCIHKNDHSTWFYLQKVREDLKANKLTISPSQTDEIVCKILVDCLTERTVHCGFPNGMRGICG</sequence>
<name>A0A3G5AL28_9VIRU</name>
<accession>A0A3G5AL28</accession>
<dbReference type="EMBL" id="MK072511">
    <property type="protein sequence ID" value="AYV86659.1"/>
    <property type="molecule type" value="Genomic_DNA"/>
</dbReference>
<reference evidence="1" key="1">
    <citation type="submission" date="2018-10" db="EMBL/GenBank/DDBJ databases">
        <title>Hidden diversity of soil giant viruses.</title>
        <authorList>
            <person name="Schulz F."/>
            <person name="Alteio L."/>
            <person name="Goudeau D."/>
            <person name="Ryan E.M."/>
            <person name="Malmstrom R.R."/>
            <person name="Blanchard J."/>
            <person name="Woyke T."/>
        </authorList>
    </citation>
    <scope>NUCLEOTIDE SEQUENCE</scope>
    <source>
        <strain evidence="1">SYV1</strain>
    </source>
</reference>
<evidence type="ECO:0000313" key="1">
    <source>
        <dbReference type="EMBL" id="AYV86659.1"/>
    </source>
</evidence>
<gene>
    <name evidence="1" type="ORF">Sylvanvirus5_27</name>
</gene>